<name>A0ABF7QN57_RHILW</name>
<evidence type="ECO:0000313" key="1">
    <source>
        <dbReference type="EMBL" id="ACI55683.1"/>
    </source>
</evidence>
<dbReference type="EMBL" id="CP001191">
    <property type="protein sequence ID" value="ACI55683.1"/>
    <property type="molecule type" value="Genomic_DNA"/>
</dbReference>
<protein>
    <submittedName>
        <fullName evidence="1">Conserved hypothetical fusion protein</fullName>
    </submittedName>
</protein>
<dbReference type="InterPro" id="IPR011050">
    <property type="entry name" value="Pectin_lyase_fold/virulence"/>
</dbReference>
<keyword evidence="2" id="KW-1185">Reference proteome</keyword>
<evidence type="ECO:0000313" key="2">
    <source>
        <dbReference type="Proteomes" id="UP000008330"/>
    </source>
</evidence>
<dbReference type="RefSeq" id="WP_012558207.1">
    <property type="nucleotide sequence ID" value="NC_011369.1"/>
</dbReference>
<dbReference type="AlphaFoldDB" id="A0ABF7QN57"/>
<accession>A0ABF7QN57</accession>
<reference evidence="1 2" key="1">
    <citation type="journal article" date="2010" name="Stand. Genomic Sci.">
        <title>Complete genome sequence of Rhizobium leguminosarum bv trifolii strain WSM2304, an effective microsymbiont of the South American clover Trifolium polymorphum.</title>
        <authorList>
            <person name="Reeve W."/>
            <person name="O'Hara G."/>
            <person name="Chain P."/>
            <person name="Ardley J."/>
            <person name="Brau L."/>
            <person name="Nandesena K."/>
            <person name="Tiwari R."/>
            <person name="Malfatti S."/>
            <person name="Kiss H."/>
            <person name="Lapidus A."/>
            <person name="Copeland A."/>
            <person name="Nolan M."/>
            <person name="Land M."/>
            <person name="Ivanova N."/>
            <person name="Mavromatis K."/>
            <person name="Markowitz V."/>
            <person name="Kyrpides N."/>
            <person name="Melino V."/>
            <person name="Denton M."/>
            <person name="Yates R."/>
            <person name="Howieson J."/>
        </authorList>
    </citation>
    <scope>NUCLEOTIDE SEQUENCE [LARGE SCALE GENOMIC DNA]</scope>
    <source>
        <strain evidence="1 2">WSM2304</strain>
    </source>
</reference>
<dbReference type="Proteomes" id="UP000008330">
    <property type="component" value="Chromosome"/>
</dbReference>
<dbReference type="KEGG" id="rlt:Rleg2_2409"/>
<gene>
    <name evidence="1" type="ordered locus">Rleg2_2409</name>
</gene>
<organism evidence="1 2">
    <name type="scientific">Rhizobium leguminosarum bv. trifolii (strain WSM2304)</name>
    <dbReference type="NCBI Taxonomy" id="395492"/>
    <lineage>
        <taxon>Bacteria</taxon>
        <taxon>Pseudomonadati</taxon>
        <taxon>Pseudomonadota</taxon>
        <taxon>Alphaproteobacteria</taxon>
        <taxon>Hyphomicrobiales</taxon>
        <taxon>Rhizobiaceae</taxon>
        <taxon>Rhizobium/Agrobacterium group</taxon>
        <taxon>Rhizobium</taxon>
    </lineage>
</organism>
<sequence length="823" mass="85514">MPESALVIWADGPSSSPYEPDKALIRAWGYWVESTIGALSSGATISFLSLAALNADLNHPAYTLAWVNGDPVAENNGIYRKLGASGTGSWTRFADLPYSFIAATATADGEPSAIEAVTGIPVSSSAMIVLDILEENDASPVTVSFNGGDPLTIKSNTGNDIATGGLLAGMRVLGTIIGNTFRLITDQVDAAIVAEAEAAMTAAIAARNGAKEWANNNFGVPVSVPAGGDGSTTFSAKHWAEVALEGGTILRGYLFGGEISNNATDLTNDLDIAAGVAASDDTTPILMVWAAVTRQLDVAYGSGNGGRFDSAIADGVWHIFACSNGSATIIGMSQSVVPTSAPNYPSGYTKYRRIGSRNRISGAWRRVIQRGDRHMLLDPLPQNGGAAIGTTTTAALLGLTGIPTGIEVEALFEASFTSATVTSGALLSSPLINDAAVGASNAGTNVGHIQVASQYTAGSLRVRTNTSGQIRHRAAAAGNLYLAVHGWFDDRGAAVFKSASAAASGRGIGSAVLSADYPTLQDAITAAAGKRLIVEAGSYVVSSSLTGVDNIEIESNGPVTISTTADIAILDMTSKTNWMLRGMFRFVGDATPYTGYPGSLADSGQKGIKLSACDRYMIDGMIEFENINGSGLYAELSAGGWQHKGMIRGLRAKSCYHGIRYTNVAEYDEVSDFSIDNCAFAVRVESGNVMFVNGKMNFNSVCVSVQAGSNDAHGEFANCQMNHSEYAVDCLGLTFGEVFTGCIALGNQAGSGHGKIRIDNSVGVQWNGGQIGCDISLLNTSKVAIMNAYMRSGLMSAPSVSGASIFTAKNNVVDTGGLWTYNN</sequence>
<dbReference type="SUPFAM" id="SSF51126">
    <property type="entry name" value="Pectin lyase-like"/>
    <property type="match status" value="1"/>
</dbReference>
<proteinExistence type="predicted"/>